<name>A0A7R9K8F9_TIMGE</name>
<evidence type="ECO:0000256" key="5">
    <source>
        <dbReference type="ARBA" id="ARBA00023180"/>
    </source>
</evidence>
<reference evidence="7" key="1">
    <citation type="submission" date="2020-11" db="EMBL/GenBank/DDBJ databases">
        <authorList>
            <person name="Tran Van P."/>
        </authorList>
    </citation>
    <scope>NUCLEOTIDE SEQUENCE</scope>
</reference>
<dbReference type="PROSITE" id="PS50940">
    <property type="entry name" value="CHIT_BIND_II"/>
    <property type="match status" value="3"/>
</dbReference>
<evidence type="ECO:0000259" key="6">
    <source>
        <dbReference type="PROSITE" id="PS50940"/>
    </source>
</evidence>
<dbReference type="GO" id="GO:0005576">
    <property type="term" value="C:extracellular region"/>
    <property type="evidence" value="ECO:0007669"/>
    <property type="project" value="InterPro"/>
</dbReference>
<feature type="domain" description="Chitin-binding type-2" evidence="6">
    <location>
        <begin position="147"/>
        <end position="206"/>
    </location>
</feature>
<dbReference type="Pfam" id="PF01607">
    <property type="entry name" value="CBM_14"/>
    <property type="match status" value="3"/>
</dbReference>
<organism evidence="7">
    <name type="scientific">Timema genevievae</name>
    <name type="common">Walking stick</name>
    <dbReference type="NCBI Taxonomy" id="629358"/>
    <lineage>
        <taxon>Eukaryota</taxon>
        <taxon>Metazoa</taxon>
        <taxon>Ecdysozoa</taxon>
        <taxon>Arthropoda</taxon>
        <taxon>Hexapoda</taxon>
        <taxon>Insecta</taxon>
        <taxon>Pterygota</taxon>
        <taxon>Neoptera</taxon>
        <taxon>Polyneoptera</taxon>
        <taxon>Phasmatodea</taxon>
        <taxon>Timematodea</taxon>
        <taxon>Timematoidea</taxon>
        <taxon>Timematidae</taxon>
        <taxon>Timema</taxon>
    </lineage>
</organism>
<keyword evidence="5" id="KW-0325">Glycoprotein</keyword>
<keyword evidence="2" id="KW-0732">Signal</keyword>
<sequence length="384" mass="41045">MSCRVMSCRVESCHVVSNHVVSCRVMSCPVISCRVESCRVVLSHVVSCRIVLLAFRARSAHSPVSSSGATGGGFVELYQGPSLHQTTVDSCKTPGYQCSDDCTKIQLCVSTGASFQLVQVEDCGQGYCDKEQHTCSDTQTTCRVKFNFTCSEAGIFPDLYDCTVFHICADGDVEIESGTCDTGYAYNALTSACDLKVADALRVCTDGPVPTCVKEGQTGALDSNPSIYYVCTDDNTLLYRCSHGQYDPSLFSCKDSTPTSNTTTPTPTPVTCDLAGVSIVDPDSCNGYFLCNLLLEPVHEECPAGNFFSPLLHLCLPGSCEDGAGTTTTPADTTCEKVGMSSDPASCTGYYFCDASLRLVHRQCDAGTYFNKSLSLCVPGTCQD</sequence>
<keyword evidence="4" id="KW-1015">Disulfide bond</keyword>
<keyword evidence="3" id="KW-0677">Repeat</keyword>
<dbReference type="GO" id="GO:0008061">
    <property type="term" value="F:chitin binding"/>
    <property type="evidence" value="ECO:0007669"/>
    <property type="project" value="UniProtKB-KW"/>
</dbReference>
<dbReference type="AlphaFoldDB" id="A0A7R9K8F9"/>
<dbReference type="Gene3D" id="2.170.140.10">
    <property type="entry name" value="Chitin binding domain"/>
    <property type="match status" value="2"/>
</dbReference>
<dbReference type="InterPro" id="IPR036508">
    <property type="entry name" value="Chitin-bd_dom_sf"/>
</dbReference>
<gene>
    <name evidence="7" type="ORF">TGEB3V08_LOCUS11050</name>
</gene>
<dbReference type="InterPro" id="IPR051940">
    <property type="entry name" value="Chitin_bind-dev_reg"/>
</dbReference>
<evidence type="ECO:0000256" key="1">
    <source>
        <dbReference type="ARBA" id="ARBA00022669"/>
    </source>
</evidence>
<dbReference type="PANTHER" id="PTHR23301:SF0">
    <property type="entry name" value="CHITIN-BINDING TYPE-2 DOMAIN-CONTAINING PROTEIN-RELATED"/>
    <property type="match status" value="1"/>
</dbReference>
<dbReference type="PANTHER" id="PTHR23301">
    <property type="entry name" value="CHITIN BINDING PERITROPHIN-A"/>
    <property type="match status" value="1"/>
</dbReference>
<dbReference type="SMART" id="SM00494">
    <property type="entry name" value="ChtBD2"/>
    <property type="match status" value="4"/>
</dbReference>
<proteinExistence type="predicted"/>
<keyword evidence="1" id="KW-0147">Chitin-binding</keyword>
<protein>
    <recommendedName>
        <fullName evidence="6">Chitin-binding type-2 domain-containing protein</fullName>
    </recommendedName>
</protein>
<evidence type="ECO:0000256" key="4">
    <source>
        <dbReference type="ARBA" id="ARBA00023157"/>
    </source>
</evidence>
<evidence type="ECO:0000313" key="7">
    <source>
        <dbReference type="EMBL" id="CAD7611714.1"/>
    </source>
</evidence>
<feature type="domain" description="Chitin-binding type-2" evidence="6">
    <location>
        <begin position="269"/>
        <end position="315"/>
    </location>
</feature>
<feature type="domain" description="Chitin-binding type-2" evidence="6">
    <location>
        <begin position="332"/>
        <end position="377"/>
    </location>
</feature>
<accession>A0A7R9K8F9</accession>
<evidence type="ECO:0000256" key="3">
    <source>
        <dbReference type="ARBA" id="ARBA00022737"/>
    </source>
</evidence>
<dbReference type="InterPro" id="IPR002557">
    <property type="entry name" value="Chitin-bd_dom"/>
</dbReference>
<dbReference type="EMBL" id="OE847806">
    <property type="protein sequence ID" value="CAD7611714.1"/>
    <property type="molecule type" value="Genomic_DNA"/>
</dbReference>
<evidence type="ECO:0000256" key="2">
    <source>
        <dbReference type="ARBA" id="ARBA00022729"/>
    </source>
</evidence>
<dbReference type="SUPFAM" id="SSF57625">
    <property type="entry name" value="Invertebrate chitin-binding proteins"/>
    <property type="match status" value="3"/>
</dbReference>